<evidence type="ECO:0000256" key="1">
    <source>
        <dbReference type="SAM" id="SignalP"/>
    </source>
</evidence>
<feature type="signal peptide" evidence="1">
    <location>
        <begin position="1"/>
        <end position="31"/>
    </location>
</feature>
<dbReference type="OrthoDB" id="5273684at2759"/>
<keyword evidence="3" id="KW-1185">Reference proteome</keyword>
<name>A0A8J8NPL5_HALGN</name>
<organism evidence="2 3">
    <name type="scientific">Halteria grandinella</name>
    <dbReference type="NCBI Taxonomy" id="5974"/>
    <lineage>
        <taxon>Eukaryota</taxon>
        <taxon>Sar</taxon>
        <taxon>Alveolata</taxon>
        <taxon>Ciliophora</taxon>
        <taxon>Intramacronucleata</taxon>
        <taxon>Spirotrichea</taxon>
        <taxon>Stichotrichia</taxon>
        <taxon>Sporadotrichida</taxon>
        <taxon>Halteriidae</taxon>
        <taxon>Halteria</taxon>
    </lineage>
</organism>
<sequence length="366" mass="42196">MRVLLKLKQTSFLSLILICLGLFQSLQTVKGDYLGLNPQGMPIYTVDLDLPPRERFKETAIVFKEHYFVIERLYMGYLTPVMRAVIHMFADVFWIVHPTYWEEIKGMAEAIEGKETLVLLIQYVYELSAFCTSTIAYDSTGLIHHGRNLDYPFPQLMRNLAYEAHFIKDKRILYKAVMFGVTNGVSVGQRNGFTISINQRSPTKMKSKTNQFVNMANMFMSNNKPTLVIREALENCTNYECALNVLATTPQIAPSYYAISGNETYQGAIITRDRFSVAHIDTLSKERWYINQNNDDHWTGICTQRCLYVNERLQSIGRHAFKGSDLVEILSEWPANNKETIHHLYSVNSHGTFDPYYLENDKEAIM</sequence>
<protein>
    <recommendedName>
        <fullName evidence="4">Acid ceramidase-like protein</fullName>
    </recommendedName>
</protein>
<dbReference type="Proteomes" id="UP000785679">
    <property type="component" value="Unassembled WGS sequence"/>
</dbReference>
<reference evidence="2" key="1">
    <citation type="submission" date="2019-06" db="EMBL/GenBank/DDBJ databases">
        <authorList>
            <person name="Zheng W."/>
        </authorList>
    </citation>
    <scope>NUCLEOTIDE SEQUENCE</scope>
    <source>
        <strain evidence="2">QDHG01</strain>
    </source>
</reference>
<gene>
    <name evidence="2" type="ORF">FGO68_gene7979</name>
</gene>
<accession>A0A8J8NPL5</accession>
<keyword evidence="1" id="KW-0732">Signal</keyword>
<dbReference type="AlphaFoldDB" id="A0A8J8NPL5"/>
<comment type="caution">
    <text evidence="2">The sequence shown here is derived from an EMBL/GenBank/DDBJ whole genome shotgun (WGS) entry which is preliminary data.</text>
</comment>
<dbReference type="PANTHER" id="PTHR28583">
    <property type="entry name" value="ACID AMIDASE"/>
    <property type="match status" value="1"/>
</dbReference>
<dbReference type="EMBL" id="RRYP01010967">
    <property type="protein sequence ID" value="TNV78054.1"/>
    <property type="molecule type" value="Genomic_DNA"/>
</dbReference>
<evidence type="ECO:0000313" key="3">
    <source>
        <dbReference type="Proteomes" id="UP000785679"/>
    </source>
</evidence>
<dbReference type="GO" id="GO:0016810">
    <property type="term" value="F:hydrolase activity, acting on carbon-nitrogen (but not peptide) bonds"/>
    <property type="evidence" value="ECO:0007669"/>
    <property type="project" value="TreeGrafter"/>
</dbReference>
<proteinExistence type="predicted"/>
<evidence type="ECO:0000313" key="2">
    <source>
        <dbReference type="EMBL" id="TNV78054.1"/>
    </source>
</evidence>
<evidence type="ECO:0008006" key="4">
    <source>
        <dbReference type="Google" id="ProtNLM"/>
    </source>
</evidence>
<feature type="chain" id="PRO_5035291026" description="Acid ceramidase-like protein" evidence="1">
    <location>
        <begin position="32"/>
        <end position="366"/>
    </location>
</feature>
<dbReference type="PANTHER" id="PTHR28583:SF4">
    <property type="entry name" value="N-ACYLETHANOLAMINE-HYDROLYZING ACID AMIDASE"/>
    <property type="match status" value="1"/>
</dbReference>